<reference evidence="2" key="1">
    <citation type="submission" date="2015-08" db="EMBL/GenBank/DDBJ databases">
        <title>Fjat-14210 dsm16467.</title>
        <authorList>
            <person name="Liu B."/>
            <person name="Wang J."/>
            <person name="Zhu Y."/>
            <person name="Liu G."/>
            <person name="Chen Q."/>
            <person name="Chen Z."/>
            <person name="Lan J."/>
            <person name="Che J."/>
            <person name="Ge C."/>
            <person name="Shi H."/>
            <person name="Pan Z."/>
            <person name="Liu X."/>
        </authorList>
    </citation>
    <scope>NUCLEOTIDE SEQUENCE [LARGE SCALE GENOMIC DNA]</scope>
    <source>
        <strain evidence="2">DSM 16467</strain>
    </source>
</reference>
<keyword evidence="2" id="KW-1185">Reference proteome</keyword>
<name>A0A0M0KW79_9BACI</name>
<proteinExistence type="predicted"/>
<evidence type="ECO:0000313" key="1">
    <source>
        <dbReference type="EMBL" id="KOO43071.1"/>
    </source>
</evidence>
<protein>
    <recommendedName>
        <fullName evidence="3">SUKH-4 immunity protein</fullName>
    </recommendedName>
</protein>
<dbReference type="PATRIC" id="fig|284581.3.peg.3132"/>
<dbReference type="AlphaFoldDB" id="A0A0M0KW79"/>
<dbReference type="EMBL" id="LILC01000023">
    <property type="protein sequence ID" value="KOO43071.1"/>
    <property type="molecule type" value="Genomic_DNA"/>
</dbReference>
<evidence type="ECO:0000313" key="2">
    <source>
        <dbReference type="Proteomes" id="UP000037558"/>
    </source>
</evidence>
<gene>
    <name evidence="1" type="ORF">AMD01_18085</name>
</gene>
<organism evidence="1 2">
    <name type="scientific">Priestia koreensis</name>
    <dbReference type="NCBI Taxonomy" id="284581"/>
    <lineage>
        <taxon>Bacteria</taxon>
        <taxon>Bacillati</taxon>
        <taxon>Bacillota</taxon>
        <taxon>Bacilli</taxon>
        <taxon>Bacillales</taxon>
        <taxon>Bacillaceae</taxon>
        <taxon>Priestia</taxon>
    </lineage>
</organism>
<accession>A0A0M0KW79</accession>
<sequence>MDFDIREIREYYDSETRDYDFNDLVNLGISVENADFMINIGVPKEFGDFTFYDFPNFGKIVIKEGEFIKVGHCAPNEYGLYLKEGSDELFISSSLHDPFIYTLNQNLRTFFLFHLIRQELSMEMKKEGVFTSYDYAVELRKVYEQIDPIAMEEVEGYWSHLIEDYETL</sequence>
<dbReference type="OrthoDB" id="2596542at2"/>
<dbReference type="Proteomes" id="UP000037558">
    <property type="component" value="Unassembled WGS sequence"/>
</dbReference>
<comment type="caution">
    <text evidence="1">The sequence shown here is derived from an EMBL/GenBank/DDBJ whole genome shotgun (WGS) entry which is preliminary data.</text>
</comment>
<evidence type="ECO:0008006" key="3">
    <source>
        <dbReference type="Google" id="ProtNLM"/>
    </source>
</evidence>